<gene>
    <name evidence="8" type="ORF">QBC32DRAFT_341039</name>
</gene>
<evidence type="ECO:0000313" key="8">
    <source>
        <dbReference type="EMBL" id="KAK3952549.1"/>
    </source>
</evidence>
<accession>A0AAN6SGF1</accession>
<dbReference type="Gene3D" id="3.30.1490.10">
    <property type="match status" value="1"/>
</dbReference>
<evidence type="ECO:0000313" key="9">
    <source>
        <dbReference type="Proteomes" id="UP001303222"/>
    </source>
</evidence>
<keyword evidence="9" id="KW-1185">Reference proteome</keyword>
<dbReference type="Proteomes" id="UP001303222">
    <property type="component" value="Unassembled WGS sequence"/>
</dbReference>
<evidence type="ECO:0000256" key="1">
    <source>
        <dbReference type="ARBA" id="ARBA00004173"/>
    </source>
</evidence>
<keyword evidence="4" id="KW-0496">Mitochondrion</keyword>
<dbReference type="SUPFAM" id="SSF56047">
    <property type="entry name" value="Ribosomal protein S8"/>
    <property type="match status" value="1"/>
</dbReference>
<comment type="similarity">
    <text evidence="2">Belongs to the universal ribosomal protein uS8 family.</text>
</comment>
<keyword evidence="5" id="KW-0687">Ribonucleoprotein</keyword>
<proteinExistence type="inferred from homology"/>
<dbReference type="FunFam" id="3.30.1490.10:FF:000005">
    <property type="entry name" value="Mitochondrial 40S ribosomal protein S8"/>
    <property type="match status" value="1"/>
</dbReference>
<dbReference type="AlphaFoldDB" id="A0AAN6SGF1"/>
<dbReference type="GO" id="GO:1990904">
    <property type="term" value="C:ribonucleoprotein complex"/>
    <property type="evidence" value="ECO:0007669"/>
    <property type="project" value="UniProtKB-KW"/>
</dbReference>
<dbReference type="GO" id="GO:0006412">
    <property type="term" value="P:translation"/>
    <property type="evidence" value="ECO:0007669"/>
    <property type="project" value="InterPro"/>
</dbReference>
<comment type="caution">
    <text evidence="8">The sequence shown here is derived from an EMBL/GenBank/DDBJ whole genome shotgun (WGS) entry which is preliminary data.</text>
</comment>
<dbReference type="InterPro" id="IPR035987">
    <property type="entry name" value="Ribosomal_uS8_sf"/>
</dbReference>
<comment type="subcellular location">
    <subcellularLocation>
        <location evidence="1">Mitochondrion</location>
    </subcellularLocation>
</comment>
<evidence type="ECO:0000256" key="3">
    <source>
        <dbReference type="ARBA" id="ARBA00022980"/>
    </source>
</evidence>
<dbReference type="Gene3D" id="3.30.1370.30">
    <property type="match status" value="1"/>
</dbReference>
<name>A0AAN6SGF1_9PEZI</name>
<dbReference type="Pfam" id="PF00410">
    <property type="entry name" value="Ribosomal_S8"/>
    <property type="match status" value="1"/>
</dbReference>
<comment type="function">
    <text evidence="6">Component of the mitochondrial ribosome (mitoribosome), a dedicated translation machinery responsible for the synthesis of mitochondrial genome-encoded proteins, including at least some of the essential transmembrane subunits of the mitochondrial respiratory chain. The mitoribosomes are attached to the mitochondrial inner membrane and translation products are cotranslationally integrated into the membrane.</text>
</comment>
<evidence type="ECO:0000256" key="7">
    <source>
        <dbReference type="ARBA" id="ARBA00071383"/>
    </source>
</evidence>
<organism evidence="8 9">
    <name type="scientific">Pseudoneurospora amorphoporcata</name>
    <dbReference type="NCBI Taxonomy" id="241081"/>
    <lineage>
        <taxon>Eukaryota</taxon>
        <taxon>Fungi</taxon>
        <taxon>Dikarya</taxon>
        <taxon>Ascomycota</taxon>
        <taxon>Pezizomycotina</taxon>
        <taxon>Sordariomycetes</taxon>
        <taxon>Sordariomycetidae</taxon>
        <taxon>Sordariales</taxon>
        <taxon>Sordariaceae</taxon>
        <taxon>Pseudoneurospora</taxon>
    </lineage>
</organism>
<keyword evidence="3 8" id="KW-0689">Ribosomal protein</keyword>
<evidence type="ECO:0000256" key="6">
    <source>
        <dbReference type="ARBA" id="ARBA00037226"/>
    </source>
</evidence>
<protein>
    <recommendedName>
        <fullName evidence="7">Small ribosomal subunit protein uS8m</fullName>
    </recommendedName>
</protein>
<dbReference type="GO" id="GO:0003735">
    <property type="term" value="F:structural constituent of ribosome"/>
    <property type="evidence" value="ECO:0007669"/>
    <property type="project" value="InterPro"/>
</dbReference>
<dbReference type="FunFam" id="3.30.1370.30:FF:000006">
    <property type="entry name" value="40S ribosomal protein S8"/>
    <property type="match status" value="1"/>
</dbReference>
<dbReference type="GO" id="GO:0005739">
    <property type="term" value="C:mitochondrion"/>
    <property type="evidence" value="ECO:0007669"/>
    <property type="project" value="UniProtKB-SubCell"/>
</dbReference>
<evidence type="ECO:0000256" key="5">
    <source>
        <dbReference type="ARBA" id="ARBA00023274"/>
    </source>
</evidence>
<dbReference type="InterPro" id="IPR000630">
    <property type="entry name" value="Ribosomal_uS8"/>
</dbReference>
<dbReference type="PANTHER" id="PTHR11758">
    <property type="entry name" value="40S RIBOSOMAL PROTEIN S15A"/>
    <property type="match status" value="1"/>
</dbReference>
<evidence type="ECO:0000256" key="4">
    <source>
        <dbReference type="ARBA" id="ARBA00023128"/>
    </source>
</evidence>
<evidence type="ECO:0000256" key="2">
    <source>
        <dbReference type="ARBA" id="ARBA00006471"/>
    </source>
</evidence>
<reference evidence="8" key="1">
    <citation type="journal article" date="2023" name="Mol. Phylogenet. Evol.">
        <title>Genome-scale phylogeny and comparative genomics of the fungal order Sordariales.</title>
        <authorList>
            <person name="Hensen N."/>
            <person name="Bonometti L."/>
            <person name="Westerberg I."/>
            <person name="Brannstrom I.O."/>
            <person name="Guillou S."/>
            <person name="Cros-Aarteil S."/>
            <person name="Calhoun S."/>
            <person name="Haridas S."/>
            <person name="Kuo A."/>
            <person name="Mondo S."/>
            <person name="Pangilinan J."/>
            <person name="Riley R."/>
            <person name="LaButti K."/>
            <person name="Andreopoulos B."/>
            <person name="Lipzen A."/>
            <person name="Chen C."/>
            <person name="Yan M."/>
            <person name="Daum C."/>
            <person name="Ng V."/>
            <person name="Clum A."/>
            <person name="Steindorff A."/>
            <person name="Ohm R.A."/>
            <person name="Martin F."/>
            <person name="Silar P."/>
            <person name="Natvig D.O."/>
            <person name="Lalanne C."/>
            <person name="Gautier V."/>
            <person name="Ament-Velasquez S.L."/>
            <person name="Kruys A."/>
            <person name="Hutchinson M.I."/>
            <person name="Powell A.J."/>
            <person name="Barry K."/>
            <person name="Miller A.N."/>
            <person name="Grigoriev I.V."/>
            <person name="Debuchy R."/>
            <person name="Gladieux P."/>
            <person name="Hiltunen Thoren M."/>
            <person name="Johannesson H."/>
        </authorList>
    </citation>
    <scope>NUCLEOTIDE SEQUENCE</scope>
    <source>
        <strain evidence="8">CBS 626.80</strain>
    </source>
</reference>
<dbReference type="EMBL" id="MU859121">
    <property type="protein sequence ID" value="KAK3952549.1"/>
    <property type="molecule type" value="Genomic_DNA"/>
</dbReference>
<sequence>MTDSVARRVQTSTCFYGLLRILRPRLRPSASLATCDDQSGFAQTTVRAIPFSVPRNSIDTLRLTQTLRHCSTKSASTIRILLFIPQGPQPRRTAERFTSDQAIPHDRLTTYATAGFALFTLRYPSSIQHQVLRAPTSKMGIRHITDMCSHLQNASRARLGLTSLPNTKYNLALALALHRAGFIASVTRGGPHPPTPEALLTHEPEPVTSANVATRRLWVGLKYWNEEPVLKELKPISKPSRLVTASLSELNRVARGFPAGYMKGLQLGECMFVGTDRGVLEVREAVERKVGGLVLCKVK</sequence>
<dbReference type="GO" id="GO:0005840">
    <property type="term" value="C:ribosome"/>
    <property type="evidence" value="ECO:0007669"/>
    <property type="project" value="UniProtKB-KW"/>
</dbReference>
<reference evidence="8" key="2">
    <citation type="submission" date="2023-06" db="EMBL/GenBank/DDBJ databases">
        <authorList>
            <consortium name="Lawrence Berkeley National Laboratory"/>
            <person name="Mondo S.J."/>
            <person name="Hensen N."/>
            <person name="Bonometti L."/>
            <person name="Westerberg I."/>
            <person name="Brannstrom I.O."/>
            <person name="Guillou S."/>
            <person name="Cros-Aarteil S."/>
            <person name="Calhoun S."/>
            <person name="Haridas S."/>
            <person name="Kuo A."/>
            <person name="Pangilinan J."/>
            <person name="Riley R."/>
            <person name="Labutti K."/>
            <person name="Andreopoulos B."/>
            <person name="Lipzen A."/>
            <person name="Chen C."/>
            <person name="Yanf M."/>
            <person name="Daum C."/>
            <person name="Ng V."/>
            <person name="Clum A."/>
            <person name="Steindorff A."/>
            <person name="Ohm R."/>
            <person name="Martin F."/>
            <person name="Silar P."/>
            <person name="Natvig D."/>
            <person name="Lalanne C."/>
            <person name="Gautier V."/>
            <person name="Ament-Velasquez S.L."/>
            <person name="Kruys A."/>
            <person name="Hutchinson M.I."/>
            <person name="Powell A.J."/>
            <person name="Barry K."/>
            <person name="Miller A.N."/>
            <person name="Grigoriev I.V."/>
            <person name="Debuchy R."/>
            <person name="Gladieux P."/>
            <person name="Thoren M.H."/>
            <person name="Johannesson H."/>
        </authorList>
    </citation>
    <scope>NUCLEOTIDE SEQUENCE</scope>
    <source>
        <strain evidence="8">CBS 626.80</strain>
    </source>
</reference>